<dbReference type="STRING" id="27342.A0A0H2REW1"/>
<feature type="region of interest" description="Disordered" evidence="1">
    <location>
        <begin position="184"/>
        <end position="230"/>
    </location>
</feature>
<gene>
    <name evidence="3" type="ORF">SCHPADRAFT_835772</name>
</gene>
<keyword evidence="4" id="KW-1185">Reference proteome</keyword>
<sequence length="230" mass="24783">MGGTRMLEFACGTGLVSRELAPFVAKIVGLDISQSMVDLYNKKAKEKGYDPEDVHAVCFNLLGEDESLGGVKFDLIICTAAFHHLSDPARITKALSALLAPKGSLFVSDIFKPSDDYDFVKNAEARKDLEHMPESVRDMSFAKTVSHRGGFAEADMKKFLEGDGGLTDFAFRLIGKMDFFAPPPKEGSIAEGSKHETGGAGSEGHQTDAHGHSHGHGPIELFIAKGTKPE</sequence>
<evidence type="ECO:0000256" key="1">
    <source>
        <dbReference type="SAM" id="MobiDB-lite"/>
    </source>
</evidence>
<dbReference type="Proteomes" id="UP000053477">
    <property type="component" value="Unassembled WGS sequence"/>
</dbReference>
<dbReference type="InParanoid" id="A0A0H2REW1"/>
<dbReference type="AlphaFoldDB" id="A0A0H2REW1"/>
<keyword evidence="3" id="KW-0808">Transferase</keyword>
<reference evidence="3 4" key="1">
    <citation type="submission" date="2015-04" db="EMBL/GenBank/DDBJ databases">
        <title>Complete genome sequence of Schizopora paradoxa KUC8140, a cosmopolitan wood degrader in East Asia.</title>
        <authorList>
            <consortium name="DOE Joint Genome Institute"/>
            <person name="Min B."/>
            <person name="Park H."/>
            <person name="Jang Y."/>
            <person name="Kim J.-J."/>
            <person name="Kim K.H."/>
            <person name="Pangilinan J."/>
            <person name="Lipzen A."/>
            <person name="Riley R."/>
            <person name="Grigoriev I.V."/>
            <person name="Spatafora J.W."/>
            <person name="Choi I.-G."/>
        </authorList>
    </citation>
    <scope>NUCLEOTIDE SEQUENCE [LARGE SCALE GENOMIC DNA]</scope>
    <source>
        <strain evidence="3 4">KUC8140</strain>
    </source>
</reference>
<protein>
    <submittedName>
        <fullName evidence="3">S-adenosyl-L-methionine-dependent methyltransferase</fullName>
    </submittedName>
</protein>
<name>A0A0H2REW1_9AGAM</name>
<dbReference type="OrthoDB" id="3647at2759"/>
<dbReference type="SUPFAM" id="SSF53335">
    <property type="entry name" value="S-adenosyl-L-methionine-dependent methyltransferases"/>
    <property type="match status" value="1"/>
</dbReference>
<evidence type="ECO:0000259" key="2">
    <source>
        <dbReference type="Pfam" id="PF08242"/>
    </source>
</evidence>
<dbReference type="Gene3D" id="3.40.50.150">
    <property type="entry name" value="Vaccinia Virus protein VP39"/>
    <property type="match status" value="1"/>
</dbReference>
<evidence type="ECO:0000313" key="3">
    <source>
        <dbReference type="EMBL" id="KLO08068.1"/>
    </source>
</evidence>
<dbReference type="InterPro" id="IPR029063">
    <property type="entry name" value="SAM-dependent_MTases_sf"/>
</dbReference>
<dbReference type="PANTHER" id="PTHR43861">
    <property type="entry name" value="TRANS-ACONITATE 2-METHYLTRANSFERASE-RELATED"/>
    <property type="match status" value="1"/>
</dbReference>
<dbReference type="Pfam" id="PF08242">
    <property type="entry name" value="Methyltransf_12"/>
    <property type="match status" value="1"/>
</dbReference>
<dbReference type="GO" id="GO:0008168">
    <property type="term" value="F:methyltransferase activity"/>
    <property type="evidence" value="ECO:0007669"/>
    <property type="project" value="UniProtKB-KW"/>
</dbReference>
<evidence type="ECO:0000313" key="4">
    <source>
        <dbReference type="Proteomes" id="UP000053477"/>
    </source>
</evidence>
<feature type="domain" description="Methyltransferase type 12" evidence="2">
    <location>
        <begin position="7"/>
        <end position="104"/>
    </location>
</feature>
<dbReference type="CDD" id="cd02440">
    <property type="entry name" value="AdoMet_MTases"/>
    <property type="match status" value="1"/>
</dbReference>
<keyword evidence="3" id="KW-0489">Methyltransferase</keyword>
<dbReference type="InterPro" id="IPR013217">
    <property type="entry name" value="Methyltransf_12"/>
</dbReference>
<organism evidence="3 4">
    <name type="scientific">Schizopora paradoxa</name>
    <dbReference type="NCBI Taxonomy" id="27342"/>
    <lineage>
        <taxon>Eukaryota</taxon>
        <taxon>Fungi</taxon>
        <taxon>Dikarya</taxon>
        <taxon>Basidiomycota</taxon>
        <taxon>Agaricomycotina</taxon>
        <taxon>Agaricomycetes</taxon>
        <taxon>Hymenochaetales</taxon>
        <taxon>Schizoporaceae</taxon>
        <taxon>Schizopora</taxon>
    </lineage>
</organism>
<proteinExistence type="predicted"/>
<accession>A0A0H2REW1</accession>
<dbReference type="EMBL" id="KQ086107">
    <property type="protein sequence ID" value="KLO08068.1"/>
    <property type="molecule type" value="Genomic_DNA"/>
</dbReference>
<dbReference type="GO" id="GO:0032259">
    <property type="term" value="P:methylation"/>
    <property type="evidence" value="ECO:0007669"/>
    <property type="project" value="UniProtKB-KW"/>
</dbReference>